<protein>
    <submittedName>
        <fullName evidence="4">Uncharacterized protein</fullName>
    </submittedName>
</protein>
<dbReference type="Gene3D" id="2.120.10.80">
    <property type="entry name" value="Kelch-type beta propeller"/>
    <property type="match status" value="1"/>
</dbReference>
<reference evidence="4" key="2">
    <citation type="submission" date="2023-05" db="EMBL/GenBank/DDBJ databases">
        <authorList>
            <consortium name="Lawrence Berkeley National Laboratory"/>
            <person name="Steindorff A."/>
            <person name="Hensen N."/>
            <person name="Bonometti L."/>
            <person name="Westerberg I."/>
            <person name="Brannstrom I.O."/>
            <person name="Guillou S."/>
            <person name="Cros-Aarteil S."/>
            <person name="Calhoun S."/>
            <person name="Haridas S."/>
            <person name="Kuo A."/>
            <person name="Mondo S."/>
            <person name="Pangilinan J."/>
            <person name="Riley R."/>
            <person name="Labutti K."/>
            <person name="Andreopoulos B."/>
            <person name="Lipzen A."/>
            <person name="Chen C."/>
            <person name="Yanf M."/>
            <person name="Daum C."/>
            <person name="Ng V."/>
            <person name="Clum A."/>
            <person name="Ohm R."/>
            <person name="Martin F."/>
            <person name="Silar P."/>
            <person name="Natvig D."/>
            <person name="Lalanne C."/>
            <person name="Gautier V."/>
            <person name="Ament-Velasquez S.L."/>
            <person name="Kruys A."/>
            <person name="Hutchinson M.I."/>
            <person name="Powell A.J."/>
            <person name="Barry K."/>
            <person name="Miller A.N."/>
            <person name="Grigoriev I.V."/>
            <person name="Debuchy R."/>
            <person name="Gladieux P."/>
            <person name="Thoren M.H."/>
            <person name="Johannesson H."/>
        </authorList>
    </citation>
    <scope>NUCLEOTIDE SEQUENCE</scope>
    <source>
        <strain evidence="4">CBS 123565</strain>
    </source>
</reference>
<keyword evidence="5" id="KW-1185">Reference proteome</keyword>
<dbReference type="SUPFAM" id="SSF117281">
    <property type="entry name" value="Kelch motif"/>
    <property type="match status" value="1"/>
</dbReference>
<dbReference type="InterPro" id="IPR015915">
    <property type="entry name" value="Kelch-typ_b-propeller"/>
</dbReference>
<comment type="caution">
    <text evidence="4">The sequence shown here is derived from an EMBL/GenBank/DDBJ whole genome shotgun (WGS) entry which is preliminary data.</text>
</comment>
<dbReference type="EMBL" id="MU853416">
    <property type="protein sequence ID" value="KAK4132709.1"/>
    <property type="molecule type" value="Genomic_DNA"/>
</dbReference>
<keyword evidence="1" id="KW-0677">Repeat</keyword>
<organism evidence="4 5">
    <name type="scientific">Trichocladium antarcticum</name>
    <dbReference type="NCBI Taxonomy" id="1450529"/>
    <lineage>
        <taxon>Eukaryota</taxon>
        <taxon>Fungi</taxon>
        <taxon>Dikarya</taxon>
        <taxon>Ascomycota</taxon>
        <taxon>Pezizomycotina</taxon>
        <taxon>Sordariomycetes</taxon>
        <taxon>Sordariomycetidae</taxon>
        <taxon>Sordariales</taxon>
        <taxon>Chaetomiaceae</taxon>
        <taxon>Trichocladium</taxon>
    </lineage>
</organism>
<dbReference type="PANTHER" id="PTHR47435">
    <property type="entry name" value="KELCH REPEAT PROTEIN (AFU_ORTHOLOGUE AFUA_5G12780)"/>
    <property type="match status" value="1"/>
</dbReference>
<name>A0AAN6UH69_9PEZI</name>
<evidence type="ECO:0000313" key="5">
    <source>
        <dbReference type="Proteomes" id="UP001304895"/>
    </source>
</evidence>
<keyword evidence="2" id="KW-0408">Iron</keyword>
<evidence type="ECO:0000256" key="3">
    <source>
        <dbReference type="SAM" id="MobiDB-lite"/>
    </source>
</evidence>
<dbReference type="PANTHER" id="PTHR47435:SF10">
    <property type="entry name" value="TIP ELONGATION ABERRANT PROTEIN 3"/>
    <property type="match status" value="1"/>
</dbReference>
<feature type="region of interest" description="Disordered" evidence="3">
    <location>
        <begin position="98"/>
        <end position="117"/>
    </location>
</feature>
<reference evidence="4" key="1">
    <citation type="journal article" date="2023" name="Mol. Phylogenet. Evol.">
        <title>Genome-scale phylogeny and comparative genomics of the fungal order Sordariales.</title>
        <authorList>
            <person name="Hensen N."/>
            <person name="Bonometti L."/>
            <person name="Westerberg I."/>
            <person name="Brannstrom I.O."/>
            <person name="Guillou S."/>
            <person name="Cros-Aarteil S."/>
            <person name="Calhoun S."/>
            <person name="Haridas S."/>
            <person name="Kuo A."/>
            <person name="Mondo S."/>
            <person name="Pangilinan J."/>
            <person name="Riley R."/>
            <person name="LaButti K."/>
            <person name="Andreopoulos B."/>
            <person name="Lipzen A."/>
            <person name="Chen C."/>
            <person name="Yan M."/>
            <person name="Daum C."/>
            <person name="Ng V."/>
            <person name="Clum A."/>
            <person name="Steindorff A."/>
            <person name="Ohm R.A."/>
            <person name="Martin F."/>
            <person name="Silar P."/>
            <person name="Natvig D.O."/>
            <person name="Lalanne C."/>
            <person name="Gautier V."/>
            <person name="Ament-Velasquez S.L."/>
            <person name="Kruys A."/>
            <person name="Hutchinson M.I."/>
            <person name="Powell A.J."/>
            <person name="Barry K."/>
            <person name="Miller A.N."/>
            <person name="Grigoriev I.V."/>
            <person name="Debuchy R."/>
            <person name="Gladieux P."/>
            <person name="Hiltunen Thoren M."/>
            <person name="Johannesson H."/>
        </authorList>
    </citation>
    <scope>NUCLEOTIDE SEQUENCE</scope>
    <source>
        <strain evidence="4">CBS 123565</strain>
    </source>
</reference>
<sequence>MAEIAAAALAAEQVVATGVEAAAAAAIAAPTLPLKISLTHLPSPVAEPAHHQALARSHHTLTVLANNNKAFIFGGLDASGALCAPGIHTITLPTFAAPTSPQTPADGTTTTANTNNNHHRHETYSTAYTCYPPFPLQDAATGEVLVPAPRARHAACAWGATTLLVHGGRGADGRPLADEANCLWQWDSARLSWRKLRGDTQLGAAMAPRYGHWMVGEQAQGFVVVVGGQGGDGVGMEREVWMYDFHAFAWTALPAVPGRPLAAAYAGGRVYVVAEDGDGGGLGGVVHFLDLKTSTVEREKPGALKWETVAFPANPLAPGPKPRAGGALVPLSTGFGREYLVYMFGCSDKGAKEYYSDVWTLQLPAHGHNLAAAKDKIRQKLPGMESGEFSWAEAEIVPTEQMSQEGKMHPGPRGLFGADSCLDGQGAVFWGGKNAKGETEGDGWILRLAHGYADNDRWE</sequence>
<proteinExistence type="predicted"/>
<evidence type="ECO:0000256" key="2">
    <source>
        <dbReference type="ARBA" id="ARBA00023004"/>
    </source>
</evidence>
<evidence type="ECO:0000313" key="4">
    <source>
        <dbReference type="EMBL" id="KAK4132709.1"/>
    </source>
</evidence>
<dbReference type="GO" id="GO:0019760">
    <property type="term" value="P:glucosinolate metabolic process"/>
    <property type="evidence" value="ECO:0007669"/>
    <property type="project" value="UniProtKB-ARBA"/>
</dbReference>
<evidence type="ECO:0000256" key="1">
    <source>
        <dbReference type="ARBA" id="ARBA00022737"/>
    </source>
</evidence>
<dbReference type="Proteomes" id="UP001304895">
    <property type="component" value="Unassembled WGS sequence"/>
</dbReference>
<gene>
    <name evidence="4" type="ORF">BT67DRAFT_425021</name>
</gene>
<accession>A0AAN6UH69</accession>
<dbReference type="AlphaFoldDB" id="A0AAN6UH69"/>
<feature type="compositionally biased region" description="Polar residues" evidence="3">
    <location>
        <begin position="98"/>
        <end position="107"/>
    </location>
</feature>